<dbReference type="PROSITE" id="PS50002">
    <property type="entry name" value="SH3"/>
    <property type="match status" value="1"/>
</dbReference>
<feature type="compositionally biased region" description="Pro residues" evidence="3">
    <location>
        <begin position="208"/>
        <end position="219"/>
    </location>
</feature>
<dbReference type="GO" id="GO:0051666">
    <property type="term" value="P:actin cortical patch localization"/>
    <property type="evidence" value="ECO:0007669"/>
    <property type="project" value="InterPro"/>
</dbReference>
<dbReference type="SMART" id="SM00326">
    <property type="entry name" value="SH3"/>
    <property type="match status" value="1"/>
</dbReference>
<dbReference type="InterPro" id="IPR046982">
    <property type="entry name" value="BIN3/RVS161-like"/>
</dbReference>
<keyword evidence="6" id="KW-1185">Reference proteome</keyword>
<dbReference type="OrthoDB" id="10255128at2759"/>
<evidence type="ECO:0000256" key="1">
    <source>
        <dbReference type="ARBA" id="ARBA00022443"/>
    </source>
</evidence>
<feature type="domain" description="SH3" evidence="4">
    <location>
        <begin position="227"/>
        <end position="284"/>
    </location>
</feature>
<dbReference type="Gene3D" id="2.30.30.40">
    <property type="entry name" value="SH3 Domains"/>
    <property type="match status" value="1"/>
</dbReference>
<keyword evidence="1 2" id="KW-0728">SH3 domain</keyword>
<dbReference type="InterPro" id="IPR036028">
    <property type="entry name" value="SH3-like_dom_sf"/>
</dbReference>
<evidence type="ECO:0000259" key="4">
    <source>
        <dbReference type="PROSITE" id="PS50002"/>
    </source>
</evidence>
<dbReference type="GO" id="GO:0043332">
    <property type="term" value="C:mating projection tip"/>
    <property type="evidence" value="ECO:0007669"/>
    <property type="project" value="TreeGrafter"/>
</dbReference>
<dbReference type="EMBL" id="JAACJP010000044">
    <property type="protein sequence ID" value="KAF5372049.1"/>
    <property type="molecule type" value="Genomic_DNA"/>
</dbReference>
<evidence type="ECO:0000256" key="2">
    <source>
        <dbReference type="PROSITE-ProRule" id="PRU00192"/>
    </source>
</evidence>
<organism evidence="5 6">
    <name type="scientific">Tricholomella constricta</name>
    <dbReference type="NCBI Taxonomy" id="117010"/>
    <lineage>
        <taxon>Eukaryota</taxon>
        <taxon>Fungi</taxon>
        <taxon>Dikarya</taxon>
        <taxon>Basidiomycota</taxon>
        <taxon>Agaricomycotina</taxon>
        <taxon>Agaricomycetes</taxon>
        <taxon>Agaricomycetidae</taxon>
        <taxon>Agaricales</taxon>
        <taxon>Tricholomatineae</taxon>
        <taxon>Lyophyllaceae</taxon>
        <taxon>Tricholomella</taxon>
    </lineage>
</organism>
<evidence type="ECO:0000313" key="6">
    <source>
        <dbReference type="Proteomes" id="UP000565441"/>
    </source>
</evidence>
<name>A0A8H5GVK8_9AGAR</name>
<feature type="region of interest" description="Disordered" evidence="3">
    <location>
        <begin position="114"/>
        <end position="228"/>
    </location>
</feature>
<dbReference type="AlphaFoldDB" id="A0A8H5GVK8"/>
<dbReference type="PRINTS" id="PR00499">
    <property type="entry name" value="P67PHOX"/>
</dbReference>
<dbReference type="PANTHER" id="PTHR47174:SF2">
    <property type="entry name" value="SH3 DOMAIN SIGNALLING PROTEIN (AFU_ORTHOLOGUE AFUA_5G07670)"/>
    <property type="match status" value="1"/>
</dbReference>
<feature type="compositionally biased region" description="Low complexity" evidence="3">
    <location>
        <begin position="193"/>
        <end position="207"/>
    </location>
</feature>
<comment type="caution">
    <text evidence="5">The sequence shown here is derived from an EMBL/GenBank/DDBJ whole genome shotgun (WGS) entry which is preliminary data.</text>
</comment>
<dbReference type="GO" id="GO:1990528">
    <property type="term" value="C:Rvs161p-Rvs167p complex"/>
    <property type="evidence" value="ECO:0007669"/>
    <property type="project" value="TreeGrafter"/>
</dbReference>
<protein>
    <recommendedName>
        <fullName evidence="4">SH3 domain-containing protein</fullName>
    </recommendedName>
</protein>
<gene>
    <name evidence="5" type="ORF">D9615_008086</name>
</gene>
<evidence type="ECO:0000256" key="3">
    <source>
        <dbReference type="SAM" id="MobiDB-lite"/>
    </source>
</evidence>
<dbReference type="GO" id="GO:0030479">
    <property type="term" value="C:actin cortical patch"/>
    <property type="evidence" value="ECO:0007669"/>
    <property type="project" value="TreeGrafter"/>
</dbReference>
<proteinExistence type="predicted"/>
<evidence type="ECO:0000313" key="5">
    <source>
        <dbReference type="EMBL" id="KAF5372049.1"/>
    </source>
</evidence>
<dbReference type="Pfam" id="PF14604">
    <property type="entry name" value="SH3_9"/>
    <property type="match status" value="1"/>
</dbReference>
<dbReference type="GO" id="GO:0031097">
    <property type="term" value="C:medial cortex"/>
    <property type="evidence" value="ECO:0007669"/>
    <property type="project" value="TreeGrafter"/>
</dbReference>
<sequence length="284" mass="29368">MVFANLQSNEKDAFFSLLDEYFASRPDVFGDPAGAGNSDGTGLGLGTGPGGAAAASAVHRAFASNPEATSRLVSAGLKHGVPKSSPYSAAASDPEISNAAGRVAAASLAFSARNSSSSASPPQRTPPAVAEKPSGAAGLVSTRKFGDVDTTSKRGMLGSLYTPNKNNNPPPQAPPAPSAFAARKNAFGPPPTRSLSSASSEAASASAPVPPQRRQPPPEPEPEEEEVQGEWADVLYDYDSGEPGDLVIKADERVLVTERTSDDWWTGEYNGHKGLFPASYVKIL</sequence>
<dbReference type="GO" id="GO:0006897">
    <property type="term" value="P:endocytosis"/>
    <property type="evidence" value="ECO:0007669"/>
    <property type="project" value="InterPro"/>
</dbReference>
<accession>A0A8H5GVK8</accession>
<dbReference type="InterPro" id="IPR001452">
    <property type="entry name" value="SH3_domain"/>
</dbReference>
<reference evidence="5 6" key="1">
    <citation type="journal article" date="2020" name="ISME J.">
        <title>Uncovering the hidden diversity of litter-decomposition mechanisms in mushroom-forming fungi.</title>
        <authorList>
            <person name="Floudas D."/>
            <person name="Bentzer J."/>
            <person name="Ahren D."/>
            <person name="Johansson T."/>
            <person name="Persson P."/>
            <person name="Tunlid A."/>
        </authorList>
    </citation>
    <scope>NUCLEOTIDE SEQUENCE [LARGE SCALE GENOMIC DNA]</scope>
    <source>
        <strain evidence="5 6">CBS 661.87</strain>
    </source>
</reference>
<dbReference type="Proteomes" id="UP000565441">
    <property type="component" value="Unassembled WGS sequence"/>
</dbReference>
<dbReference type="CDD" id="cd00174">
    <property type="entry name" value="SH3"/>
    <property type="match status" value="1"/>
</dbReference>
<feature type="compositionally biased region" description="Pro residues" evidence="3">
    <location>
        <begin position="168"/>
        <end position="177"/>
    </location>
</feature>
<dbReference type="GO" id="GO:0097320">
    <property type="term" value="P:plasma membrane tubulation"/>
    <property type="evidence" value="ECO:0007669"/>
    <property type="project" value="TreeGrafter"/>
</dbReference>
<dbReference type="PANTHER" id="PTHR47174">
    <property type="entry name" value="BRIDGING INTEGRATOR 3"/>
    <property type="match status" value="1"/>
</dbReference>
<dbReference type="PRINTS" id="PR00452">
    <property type="entry name" value="SH3DOMAIN"/>
</dbReference>
<dbReference type="SUPFAM" id="SSF50044">
    <property type="entry name" value="SH3-domain"/>
    <property type="match status" value="1"/>
</dbReference>
<dbReference type="GO" id="GO:0008289">
    <property type="term" value="F:lipid binding"/>
    <property type="evidence" value="ECO:0007669"/>
    <property type="project" value="TreeGrafter"/>
</dbReference>